<name>A0AAV2KFR2_KNICA</name>
<sequence length="115" mass="12911">MCRLSATWNHPDLGGPEYRHAAALLQQHGLAVEDGHTASPRVIRFKMTTDKTSSYSTIQKVSEDQDSVKPCDDEKKQNTNAPTISSEQQSSTSPGPSEESREDDRIQRYRACFNR</sequence>
<dbReference type="Proteomes" id="UP001497482">
    <property type="component" value="Chromosome 18"/>
</dbReference>
<gene>
    <name evidence="2" type="ORF">KC01_LOCUS18545</name>
</gene>
<organism evidence="2 3">
    <name type="scientific">Knipowitschia caucasica</name>
    <name type="common">Caucasian dwarf goby</name>
    <name type="synonym">Pomatoschistus caucasicus</name>
    <dbReference type="NCBI Taxonomy" id="637954"/>
    <lineage>
        <taxon>Eukaryota</taxon>
        <taxon>Metazoa</taxon>
        <taxon>Chordata</taxon>
        <taxon>Craniata</taxon>
        <taxon>Vertebrata</taxon>
        <taxon>Euteleostomi</taxon>
        <taxon>Actinopterygii</taxon>
        <taxon>Neopterygii</taxon>
        <taxon>Teleostei</taxon>
        <taxon>Neoteleostei</taxon>
        <taxon>Acanthomorphata</taxon>
        <taxon>Gobiaria</taxon>
        <taxon>Gobiiformes</taxon>
        <taxon>Gobioidei</taxon>
        <taxon>Gobiidae</taxon>
        <taxon>Gobiinae</taxon>
        <taxon>Knipowitschia</taxon>
    </lineage>
</organism>
<feature type="region of interest" description="Disordered" evidence="1">
    <location>
        <begin position="49"/>
        <end position="115"/>
    </location>
</feature>
<feature type="compositionally biased region" description="Basic and acidic residues" evidence="1">
    <location>
        <begin position="61"/>
        <end position="77"/>
    </location>
</feature>
<feature type="compositionally biased region" description="Polar residues" evidence="1">
    <location>
        <begin position="78"/>
        <end position="95"/>
    </location>
</feature>
<evidence type="ECO:0000313" key="3">
    <source>
        <dbReference type="Proteomes" id="UP001497482"/>
    </source>
</evidence>
<accession>A0AAV2KFR2</accession>
<feature type="compositionally biased region" description="Polar residues" evidence="1">
    <location>
        <begin position="50"/>
        <end position="60"/>
    </location>
</feature>
<feature type="compositionally biased region" description="Basic and acidic residues" evidence="1">
    <location>
        <begin position="98"/>
        <end position="107"/>
    </location>
</feature>
<protein>
    <submittedName>
        <fullName evidence="2">Uncharacterized protein</fullName>
    </submittedName>
</protein>
<proteinExistence type="predicted"/>
<reference evidence="2 3" key="1">
    <citation type="submission" date="2024-04" db="EMBL/GenBank/DDBJ databases">
        <authorList>
            <person name="Waldvogel A.-M."/>
            <person name="Schoenle A."/>
        </authorList>
    </citation>
    <scope>NUCLEOTIDE SEQUENCE [LARGE SCALE GENOMIC DNA]</scope>
</reference>
<evidence type="ECO:0000313" key="2">
    <source>
        <dbReference type="EMBL" id="CAL1588823.1"/>
    </source>
</evidence>
<evidence type="ECO:0000256" key="1">
    <source>
        <dbReference type="SAM" id="MobiDB-lite"/>
    </source>
</evidence>
<keyword evidence="3" id="KW-1185">Reference proteome</keyword>
<dbReference type="AlphaFoldDB" id="A0AAV2KFR2"/>
<dbReference type="EMBL" id="OZ035840">
    <property type="protein sequence ID" value="CAL1588823.1"/>
    <property type="molecule type" value="Genomic_DNA"/>
</dbReference>